<name>A0A381U791_9ZZZZ</name>
<feature type="non-terminal residue" evidence="2">
    <location>
        <position position="207"/>
    </location>
</feature>
<dbReference type="PANTHER" id="PTHR46112">
    <property type="entry name" value="AMINOPEPTIDASE"/>
    <property type="match status" value="1"/>
</dbReference>
<dbReference type="InterPro" id="IPR050659">
    <property type="entry name" value="Peptidase_M24B"/>
</dbReference>
<dbReference type="AlphaFoldDB" id="A0A381U791"/>
<sequence length="207" mass="23026">MGKPTSKDLTKRLKRVWEKLADEHLDAFLVTHVPNIRYLTNFEGSSASLLISRTGCNLVTDGRYLTAARELLQSSHGPSYIEVRSVAHSYESTLGDLLVSSNAERLGFESDRMTVQTHIHLSTALERALGSGRSVPELVATSRVVETVRAVKDDYERSTLREAGRLLSMVAVDIIRIIESGRQERDVAIEIDANLRNAGFERPAFDT</sequence>
<reference evidence="2" key="1">
    <citation type="submission" date="2018-05" db="EMBL/GenBank/DDBJ databases">
        <authorList>
            <person name="Lanie J.A."/>
            <person name="Ng W.-L."/>
            <person name="Kazmierczak K.M."/>
            <person name="Andrzejewski T.M."/>
            <person name="Davidsen T.M."/>
            <person name="Wayne K.J."/>
            <person name="Tettelin H."/>
            <person name="Glass J.I."/>
            <person name="Rusch D."/>
            <person name="Podicherti R."/>
            <person name="Tsui H.-C.T."/>
            <person name="Winkler M.E."/>
        </authorList>
    </citation>
    <scope>NUCLEOTIDE SEQUENCE</scope>
</reference>
<dbReference type="InterPro" id="IPR029149">
    <property type="entry name" value="Creatin/AminoP/Spt16_N"/>
</dbReference>
<dbReference type="InterPro" id="IPR000587">
    <property type="entry name" value="Creatinase_N"/>
</dbReference>
<organism evidence="2">
    <name type="scientific">marine metagenome</name>
    <dbReference type="NCBI Taxonomy" id="408172"/>
    <lineage>
        <taxon>unclassified sequences</taxon>
        <taxon>metagenomes</taxon>
        <taxon>ecological metagenomes</taxon>
    </lineage>
</organism>
<dbReference type="SUPFAM" id="SSF53092">
    <property type="entry name" value="Creatinase/prolidase N-terminal domain"/>
    <property type="match status" value="1"/>
</dbReference>
<evidence type="ECO:0000259" key="1">
    <source>
        <dbReference type="Pfam" id="PF01321"/>
    </source>
</evidence>
<dbReference type="SUPFAM" id="SSF55920">
    <property type="entry name" value="Creatinase/aminopeptidase"/>
    <property type="match status" value="1"/>
</dbReference>
<dbReference type="Pfam" id="PF01321">
    <property type="entry name" value="Creatinase_N"/>
    <property type="match status" value="1"/>
</dbReference>
<dbReference type="Gene3D" id="3.40.350.10">
    <property type="entry name" value="Creatinase/prolidase N-terminal domain"/>
    <property type="match status" value="1"/>
</dbReference>
<dbReference type="Gene3D" id="3.90.230.10">
    <property type="entry name" value="Creatinase/methionine aminopeptidase superfamily"/>
    <property type="match status" value="1"/>
</dbReference>
<accession>A0A381U791</accession>
<protein>
    <recommendedName>
        <fullName evidence="1">Creatinase N-terminal domain-containing protein</fullName>
    </recommendedName>
</protein>
<dbReference type="PANTHER" id="PTHR46112:SF8">
    <property type="entry name" value="CYTOPLASMIC PEPTIDASE PEPQ-RELATED"/>
    <property type="match status" value="1"/>
</dbReference>
<dbReference type="EMBL" id="UINC01005873">
    <property type="protein sequence ID" value="SVA24096.1"/>
    <property type="molecule type" value="Genomic_DNA"/>
</dbReference>
<feature type="domain" description="Creatinase N-terminal" evidence="1">
    <location>
        <begin position="12"/>
        <end position="151"/>
    </location>
</feature>
<evidence type="ECO:0000313" key="2">
    <source>
        <dbReference type="EMBL" id="SVA24096.1"/>
    </source>
</evidence>
<dbReference type="InterPro" id="IPR036005">
    <property type="entry name" value="Creatinase/aminopeptidase-like"/>
</dbReference>
<gene>
    <name evidence="2" type="ORF">METZ01_LOCUS76950</name>
</gene>
<proteinExistence type="predicted"/>